<sequence length="74" mass="8144">MKVSSPIGELPFEPKRIRIKDRKIQIDGEMGSWPAKVVIEASDIPSVLKLVGRPLLVLIVLIGLVTLTVNTLIK</sequence>
<organism evidence="2">
    <name type="scientific">freshwater metagenome</name>
    <dbReference type="NCBI Taxonomy" id="449393"/>
    <lineage>
        <taxon>unclassified sequences</taxon>
        <taxon>metagenomes</taxon>
        <taxon>ecological metagenomes</taxon>
    </lineage>
</organism>
<proteinExistence type="predicted"/>
<evidence type="ECO:0000256" key="1">
    <source>
        <dbReference type="SAM" id="Phobius"/>
    </source>
</evidence>
<reference evidence="2" key="1">
    <citation type="submission" date="2020-05" db="EMBL/GenBank/DDBJ databases">
        <authorList>
            <person name="Chiriac C."/>
            <person name="Salcher M."/>
            <person name="Ghai R."/>
            <person name="Kavagutti S V."/>
        </authorList>
    </citation>
    <scope>NUCLEOTIDE SEQUENCE</scope>
</reference>
<feature type="transmembrane region" description="Helical" evidence="1">
    <location>
        <begin position="55"/>
        <end position="73"/>
    </location>
</feature>
<evidence type="ECO:0000313" key="2">
    <source>
        <dbReference type="EMBL" id="CAB4333975.1"/>
    </source>
</evidence>
<keyword evidence="1" id="KW-1133">Transmembrane helix</keyword>
<accession>A0A6J5YTY5</accession>
<dbReference type="EMBL" id="CAESAJ010000027">
    <property type="protein sequence ID" value="CAB4333975.1"/>
    <property type="molecule type" value="Genomic_DNA"/>
</dbReference>
<keyword evidence="1" id="KW-0472">Membrane</keyword>
<gene>
    <name evidence="2" type="ORF">UFOPK3770_00421</name>
</gene>
<protein>
    <submittedName>
        <fullName evidence="2">Unannotated protein</fullName>
    </submittedName>
</protein>
<name>A0A6J5YTY5_9ZZZZ</name>
<dbReference type="AlphaFoldDB" id="A0A6J5YTY5"/>
<keyword evidence="1" id="KW-0812">Transmembrane</keyword>